<dbReference type="InterPro" id="IPR036866">
    <property type="entry name" value="RibonucZ/Hydroxyglut_hydro"/>
</dbReference>
<gene>
    <name evidence="2" type="ORF">OVY01_18560</name>
</gene>
<evidence type="ECO:0000313" key="3">
    <source>
        <dbReference type="Proteomes" id="UP001082899"/>
    </source>
</evidence>
<evidence type="ECO:0000313" key="2">
    <source>
        <dbReference type="EMBL" id="MCY0389151.1"/>
    </source>
</evidence>
<comment type="caution">
    <text evidence="2">The sequence shown here is derived from an EMBL/GenBank/DDBJ whole genome shotgun (WGS) entry which is preliminary data.</text>
</comment>
<keyword evidence="3" id="KW-1185">Reference proteome</keyword>
<feature type="domain" description="Metallo-beta-lactamase" evidence="1">
    <location>
        <begin position="122"/>
        <end position="320"/>
    </location>
</feature>
<dbReference type="PANTHER" id="PTHR15032:SF4">
    <property type="entry name" value="N-ACYL-PHOSPHATIDYLETHANOLAMINE-HYDROLYZING PHOSPHOLIPASE D"/>
    <property type="match status" value="1"/>
</dbReference>
<dbReference type="Proteomes" id="UP001082899">
    <property type="component" value="Unassembled WGS sequence"/>
</dbReference>
<dbReference type="SUPFAM" id="SSF56281">
    <property type="entry name" value="Metallo-hydrolase/oxidoreductase"/>
    <property type="match status" value="1"/>
</dbReference>
<dbReference type="Gene3D" id="3.60.15.10">
    <property type="entry name" value="Ribonuclease Z/Hydroxyacylglutathione hydrolase-like"/>
    <property type="match status" value="1"/>
</dbReference>
<organism evidence="2 3">
    <name type="scientific">Robbsia betulipollinis</name>
    <dbReference type="NCBI Taxonomy" id="2981849"/>
    <lineage>
        <taxon>Bacteria</taxon>
        <taxon>Pseudomonadati</taxon>
        <taxon>Pseudomonadota</taxon>
        <taxon>Betaproteobacteria</taxon>
        <taxon>Burkholderiales</taxon>
        <taxon>Burkholderiaceae</taxon>
        <taxon>Robbsia</taxon>
    </lineage>
</organism>
<protein>
    <submittedName>
        <fullName evidence="2">MBL fold metallo-hydrolase</fullName>
    </submittedName>
</protein>
<dbReference type="PANTHER" id="PTHR15032">
    <property type="entry name" value="N-ACYL-PHOSPHATIDYLETHANOLAMINE-HYDROLYZING PHOSPHOLIPASE D"/>
    <property type="match status" value="1"/>
</dbReference>
<evidence type="ECO:0000259" key="1">
    <source>
        <dbReference type="Pfam" id="PF12706"/>
    </source>
</evidence>
<dbReference type="Pfam" id="PF12706">
    <property type="entry name" value="Lactamase_B_2"/>
    <property type="match status" value="1"/>
</dbReference>
<dbReference type="RefSeq" id="WP_267849048.1">
    <property type="nucleotide sequence ID" value="NZ_JAPMXC010000010.1"/>
</dbReference>
<dbReference type="InterPro" id="IPR001279">
    <property type="entry name" value="Metallo-B-lactamas"/>
</dbReference>
<reference evidence="2" key="1">
    <citation type="submission" date="2022-11" db="EMBL/GenBank/DDBJ databases">
        <title>Robbsia betulipollinis sp. nov., isolated from pollen of birch (Betula pendula).</title>
        <authorList>
            <person name="Shi H."/>
            <person name="Ambika Manirajan B."/>
            <person name="Ratering S."/>
            <person name="Geissler-Plaum R."/>
            <person name="Schnell S."/>
        </authorList>
    </citation>
    <scope>NUCLEOTIDE SEQUENCE</scope>
    <source>
        <strain evidence="2">Bb-Pol-6</strain>
    </source>
</reference>
<proteinExistence type="predicted"/>
<sequence>MSRRGWRRAGGALGGLAVLGAVTAYGIGTGAFGFDGLGLSARPYRGPVSDHFDGRRFHDIPPAPRTSFFDVLRWQTERPADTWRDQPVAAHPALPERVDNGAQLLVTFVNHSTVLIQHRGLNILADPVWSEHAGPLGRFGPKRHTPPGIAFDALPPIDVIVLTHNHYDHFDVPTLARLAARRPQTMVVTGLGNGAPLRRAGFTNVHEMDWWQGMPLNAAVGVTAVPMRHWSERMPWNANATLWEGFVFTSPDGPVLVSGDTTGGSHFARIRQRFGRFRFAALPIGAYEPRWFMHLSHMAPDETVASALMLEAASTLGVHFGTFRLSDEAQFAPPRDFAEAVRQRGLDPANYRALRPGEQWDVPPLPG</sequence>
<accession>A0ABT3ZRG0</accession>
<name>A0ABT3ZRG0_9BURK</name>
<dbReference type="EMBL" id="JAPMXC010000010">
    <property type="protein sequence ID" value="MCY0389151.1"/>
    <property type="molecule type" value="Genomic_DNA"/>
</dbReference>